<dbReference type="GO" id="GO:0051082">
    <property type="term" value="F:unfolded protein binding"/>
    <property type="evidence" value="ECO:0007669"/>
    <property type="project" value="InterPro"/>
</dbReference>
<feature type="compositionally biased region" description="Basic and acidic residues" evidence="6">
    <location>
        <begin position="68"/>
        <end position="79"/>
    </location>
</feature>
<dbReference type="GO" id="GO:0044183">
    <property type="term" value="F:protein folding chaperone"/>
    <property type="evidence" value="ECO:0007669"/>
    <property type="project" value="TreeGrafter"/>
</dbReference>
<name>A0A813I127_POLGL</name>
<dbReference type="InterPro" id="IPR016154">
    <property type="entry name" value="Heat_shock_Hsp33_C"/>
</dbReference>
<feature type="compositionally biased region" description="Basic residues" evidence="6">
    <location>
        <begin position="80"/>
        <end position="93"/>
    </location>
</feature>
<sequence>MEMEHSSAERVSTQHRGSTLEANAEHFAKMAARKGIHVADPAGTMKRMYETFIGKRVEPEESQQVPTKDSDPQEEVKDPKTKKKKKKDKKKHGSSTSSSSSSSSSNKKKTKRKKKDKKDKKKKDGKKQKAGKTSGAQKAVREVCSDPPEIQTERQTLASDQVTPFEHQRARRVRGQNAQLPRGRPFTLGCDIFKVAAQQRRVWADQEMGLKSEDGLRNEARRPGQSLAIRAVASSSRVAERAAGGAGVFFRLPLTTLVSARGELPVGLQMAMSSSSASHSYFQDLDVFLPGLTYPELPQARDCAALLPLDGPLLQQLPVMDGEEVPPAMECRRKVWRKRGRAKMGAFVSSHCTYGIRPVSACMFKVLEIETGQALSGSTFVGVPAAHTPTAIPAPPLSQSSFVRSQVSSSRHGSSSSSTSGASRAHIAAATALAATAALWAHTPNARSSRHRGDAPAARVRVRAVSSSAHGVAASTEEPDRLVRYMGGNVSVRAVCATDLVRQVCSMHECTPISSVALGRALMAAVLLANGRDEGEKLQLRIMGDGPCGAIISEASSALDCRAFVGEPSADARTVPELVGVGEESTLRVTRTHPYWKSPYTGTTQLKSGEIAEDVVQYLALSEQTPASMGLSVEWDAEAGHVKHAEGWLVTLLPGWDETEVSVVEANIKNFDKMESGTQSRPDAICEHMMRELAGTYQAEQTPKFKCSCSKKRLLTAIMMLGKTEVLKILKDKEDVSAKCDWCGKSLMLAPDEIREYMKTDEGEEEVHLREARVNSPRQMKLIEDELKELSQAEAAAATEMPEKGTANWS</sequence>
<dbReference type="InterPro" id="IPR000397">
    <property type="entry name" value="Heat_shock_Hsp33"/>
</dbReference>
<proteinExistence type="predicted"/>
<dbReference type="EMBL" id="CAJNNW010002671">
    <property type="protein sequence ID" value="CAE8644547.1"/>
    <property type="molecule type" value="Genomic_DNA"/>
</dbReference>
<evidence type="ECO:0000256" key="6">
    <source>
        <dbReference type="SAM" id="MobiDB-lite"/>
    </source>
</evidence>
<dbReference type="AlphaFoldDB" id="A0A813I127"/>
<feature type="compositionally biased region" description="Basic and acidic residues" evidence="6">
    <location>
        <begin position="50"/>
        <end position="59"/>
    </location>
</feature>
<gene>
    <name evidence="7" type="ORF">PGLA2088_LOCUS3153</name>
</gene>
<keyword evidence="5" id="KW-0676">Redox-active center</keyword>
<evidence type="ECO:0000256" key="2">
    <source>
        <dbReference type="ARBA" id="ARBA00022833"/>
    </source>
</evidence>
<dbReference type="GO" id="GO:0005737">
    <property type="term" value="C:cytoplasm"/>
    <property type="evidence" value="ECO:0007669"/>
    <property type="project" value="InterPro"/>
</dbReference>
<protein>
    <submittedName>
        <fullName evidence="7">Uncharacterized protein</fullName>
    </submittedName>
</protein>
<feature type="region of interest" description="Disordered" evidence="6">
    <location>
        <begin position="50"/>
        <end position="180"/>
    </location>
</feature>
<dbReference type="GO" id="GO:0042026">
    <property type="term" value="P:protein refolding"/>
    <property type="evidence" value="ECO:0007669"/>
    <property type="project" value="TreeGrafter"/>
</dbReference>
<dbReference type="Gene3D" id="3.55.30.10">
    <property type="entry name" value="Hsp33 domain"/>
    <property type="match status" value="1"/>
</dbReference>
<dbReference type="PANTHER" id="PTHR30111">
    <property type="entry name" value="33 KDA CHAPERONIN"/>
    <property type="match status" value="1"/>
</dbReference>
<comment type="caution">
    <text evidence="7">The sequence shown here is derived from an EMBL/GenBank/DDBJ whole genome shotgun (WGS) entry which is preliminary data.</text>
</comment>
<evidence type="ECO:0000256" key="3">
    <source>
        <dbReference type="ARBA" id="ARBA00023157"/>
    </source>
</evidence>
<feature type="compositionally biased region" description="Basic residues" evidence="6">
    <location>
        <begin position="106"/>
        <end position="130"/>
    </location>
</feature>
<feature type="region of interest" description="Disordered" evidence="6">
    <location>
        <begin position="1"/>
        <end position="26"/>
    </location>
</feature>
<feature type="region of interest" description="Disordered" evidence="6">
    <location>
        <begin position="392"/>
        <end position="422"/>
    </location>
</feature>
<keyword evidence="4" id="KW-0143">Chaperone</keyword>
<feature type="compositionally biased region" description="Polar residues" evidence="6">
    <location>
        <begin position="153"/>
        <end position="162"/>
    </location>
</feature>
<dbReference type="Proteomes" id="UP000626109">
    <property type="component" value="Unassembled WGS sequence"/>
</dbReference>
<evidence type="ECO:0000256" key="1">
    <source>
        <dbReference type="ARBA" id="ARBA00022490"/>
    </source>
</evidence>
<dbReference type="SUPFAM" id="SSF64397">
    <property type="entry name" value="Hsp33 domain"/>
    <property type="match status" value="1"/>
</dbReference>
<feature type="compositionally biased region" description="Low complexity" evidence="6">
    <location>
        <begin position="398"/>
        <end position="422"/>
    </location>
</feature>
<keyword evidence="2" id="KW-0862">Zinc</keyword>
<dbReference type="Gene3D" id="3.90.1280.10">
    <property type="entry name" value="HSP33 redox switch-like"/>
    <property type="match status" value="1"/>
</dbReference>
<dbReference type="InterPro" id="IPR016153">
    <property type="entry name" value="Heat_shock_Hsp33_N"/>
</dbReference>
<reference evidence="7" key="1">
    <citation type="submission" date="2021-02" db="EMBL/GenBank/DDBJ databases">
        <authorList>
            <person name="Dougan E. K."/>
            <person name="Rhodes N."/>
            <person name="Thang M."/>
            <person name="Chan C."/>
        </authorList>
    </citation>
    <scope>NUCLEOTIDE SEQUENCE</scope>
</reference>
<dbReference type="PANTHER" id="PTHR30111:SF1">
    <property type="entry name" value="33 KDA CHAPERONIN"/>
    <property type="match status" value="1"/>
</dbReference>
<organism evidence="7 8">
    <name type="scientific">Polarella glacialis</name>
    <name type="common">Dinoflagellate</name>
    <dbReference type="NCBI Taxonomy" id="89957"/>
    <lineage>
        <taxon>Eukaryota</taxon>
        <taxon>Sar</taxon>
        <taxon>Alveolata</taxon>
        <taxon>Dinophyceae</taxon>
        <taxon>Suessiales</taxon>
        <taxon>Suessiaceae</taxon>
        <taxon>Polarella</taxon>
    </lineage>
</organism>
<accession>A0A813I127</accession>
<evidence type="ECO:0000256" key="5">
    <source>
        <dbReference type="ARBA" id="ARBA00023284"/>
    </source>
</evidence>
<evidence type="ECO:0000313" key="7">
    <source>
        <dbReference type="EMBL" id="CAE8644547.1"/>
    </source>
</evidence>
<keyword evidence="3" id="KW-1015">Disulfide bond</keyword>
<dbReference type="SUPFAM" id="SSF118352">
    <property type="entry name" value="HSP33 redox switch-like"/>
    <property type="match status" value="1"/>
</dbReference>
<feature type="compositionally biased region" description="Low complexity" evidence="6">
    <location>
        <begin position="94"/>
        <end position="105"/>
    </location>
</feature>
<evidence type="ECO:0000313" key="8">
    <source>
        <dbReference type="Proteomes" id="UP000626109"/>
    </source>
</evidence>
<evidence type="ECO:0000256" key="4">
    <source>
        <dbReference type="ARBA" id="ARBA00023186"/>
    </source>
</evidence>
<dbReference type="Pfam" id="PF01430">
    <property type="entry name" value="HSP33"/>
    <property type="match status" value="1"/>
</dbReference>
<feature type="compositionally biased region" description="Polar residues" evidence="6">
    <location>
        <begin position="9"/>
        <end position="21"/>
    </location>
</feature>
<keyword evidence="1" id="KW-0963">Cytoplasm</keyword>